<evidence type="ECO:0000313" key="7">
    <source>
        <dbReference type="EMBL" id="USJ20870.1"/>
    </source>
</evidence>
<evidence type="ECO:0000313" key="8">
    <source>
        <dbReference type="Proteomes" id="UP001056730"/>
    </source>
</evidence>
<dbReference type="GO" id="GO:0005886">
    <property type="term" value="C:plasma membrane"/>
    <property type="evidence" value="ECO:0007669"/>
    <property type="project" value="UniProtKB-SubCell"/>
</dbReference>
<feature type="transmembrane region" description="Helical" evidence="6">
    <location>
        <begin position="12"/>
        <end position="33"/>
    </location>
</feature>
<evidence type="ECO:0000256" key="3">
    <source>
        <dbReference type="ARBA" id="ARBA00022692"/>
    </source>
</evidence>
<reference evidence="7" key="1">
    <citation type="journal article" date="2022" name="Front. Microbiol.">
        <title>Feed Insects as a Reservoir of Granadaene-Producing Lactococci.</title>
        <authorList>
            <person name="Neuzil-Bunesova V."/>
            <person name="Ramirez Garcia A."/>
            <person name="Modrackova N."/>
            <person name="Makovska M."/>
            <person name="Sabolova M."/>
            <person name="Sproer C."/>
            <person name="Bunk B."/>
            <person name="Blom J."/>
            <person name="Schwab C."/>
        </authorList>
    </citation>
    <scope>NUCLEOTIDE SEQUENCE</scope>
    <source>
        <strain evidence="7">I4/6O</strain>
    </source>
</reference>
<dbReference type="InterPro" id="IPR051461">
    <property type="entry name" value="UPF0750_membrane"/>
</dbReference>
<dbReference type="KEGG" id="lfo:LMK00_02410"/>
<organism evidence="7 8">
    <name type="scientific">Lactococcus formosensis</name>
    <dbReference type="NCBI Taxonomy" id="1281486"/>
    <lineage>
        <taxon>Bacteria</taxon>
        <taxon>Bacillati</taxon>
        <taxon>Bacillota</taxon>
        <taxon>Bacilli</taxon>
        <taxon>Lactobacillales</taxon>
        <taxon>Streptococcaceae</taxon>
        <taxon>Lactococcus</taxon>
    </lineage>
</organism>
<feature type="transmembrane region" description="Helical" evidence="6">
    <location>
        <begin position="82"/>
        <end position="100"/>
    </location>
</feature>
<name>A0A9Q8Y386_9LACT</name>
<dbReference type="PANTHER" id="PTHR33545">
    <property type="entry name" value="UPF0750 MEMBRANE PROTEIN YITT-RELATED"/>
    <property type="match status" value="1"/>
</dbReference>
<feature type="transmembrane region" description="Helical" evidence="6">
    <location>
        <begin position="112"/>
        <end position="138"/>
    </location>
</feature>
<feature type="transmembrane region" description="Helical" evidence="6">
    <location>
        <begin position="159"/>
        <end position="178"/>
    </location>
</feature>
<proteinExistence type="predicted"/>
<feature type="transmembrane region" description="Helical" evidence="6">
    <location>
        <begin position="53"/>
        <end position="75"/>
    </location>
</feature>
<sequence>MSIIGVKIDKQFIKDLIVLIVGVGFYILSVRLFVIPNYLASNGIAGFSVFVDFVFGINPALTFFVVNIPLFLFGWKLLSRRELLLSVPGAAAMSLWMLAYEAMGINGFQFNQIIFAGISDGILSGIGAGLVVVSNGTFGGSILLSRIMEDRWQFTIDRVLFGIDIVVMGLSLATYLAFPNFAVTLLSCYIFSKVTRFIGRKDYRENILDRLYFNLFGRERNRYLIKKIMVHVQYAFFVKK</sequence>
<accession>A0A9Q8Y386</accession>
<keyword evidence="2" id="KW-1003">Cell membrane</keyword>
<protein>
    <submittedName>
        <fullName evidence="7">YitT family protein</fullName>
    </submittedName>
</protein>
<gene>
    <name evidence="7" type="ORF">LMK00_02410</name>
</gene>
<evidence type="ECO:0000256" key="2">
    <source>
        <dbReference type="ARBA" id="ARBA00022475"/>
    </source>
</evidence>
<keyword evidence="5 6" id="KW-0472">Membrane</keyword>
<dbReference type="RefSeq" id="WP_252175631.1">
    <property type="nucleotide sequence ID" value="NZ_CP086395.1"/>
</dbReference>
<dbReference type="Proteomes" id="UP001056730">
    <property type="component" value="Chromosome"/>
</dbReference>
<dbReference type="InterPro" id="IPR003740">
    <property type="entry name" value="YitT"/>
</dbReference>
<evidence type="ECO:0000256" key="6">
    <source>
        <dbReference type="SAM" id="Phobius"/>
    </source>
</evidence>
<dbReference type="Pfam" id="PF02588">
    <property type="entry name" value="YitT_membrane"/>
    <property type="match status" value="1"/>
</dbReference>
<keyword evidence="4 6" id="KW-1133">Transmembrane helix</keyword>
<dbReference type="PANTHER" id="PTHR33545:SF10">
    <property type="entry name" value="UPF0750 MEMBRANE PROTEIN YPJC"/>
    <property type="match status" value="1"/>
</dbReference>
<evidence type="ECO:0000256" key="1">
    <source>
        <dbReference type="ARBA" id="ARBA00004651"/>
    </source>
</evidence>
<evidence type="ECO:0000256" key="4">
    <source>
        <dbReference type="ARBA" id="ARBA00022989"/>
    </source>
</evidence>
<dbReference type="AlphaFoldDB" id="A0A9Q8Y386"/>
<keyword evidence="3 6" id="KW-0812">Transmembrane</keyword>
<dbReference type="EMBL" id="CP086395">
    <property type="protein sequence ID" value="USJ20870.1"/>
    <property type="molecule type" value="Genomic_DNA"/>
</dbReference>
<comment type="subcellular location">
    <subcellularLocation>
        <location evidence="1">Cell membrane</location>
        <topology evidence="1">Multi-pass membrane protein</topology>
    </subcellularLocation>
</comment>
<evidence type="ECO:0000256" key="5">
    <source>
        <dbReference type="ARBA" id="ARBA00023136"/>
    </source>
</evidence>